<keyword evidence="2" id="KW-1185">Reference proteome</keyword>
<sequence>MTNTLADIPAPHRGAESWEQFLDELATDVATLRSAATDETMLLELPVAPWLPPDDLGEIPQELATRAADLLSDMQDLAPLLEQRREATVKQLRAVDSVPRDTGQTSIYLDSIG</sequence>
<comment type="caution">
    <text evidence="1">The sequence shown here is derived from an EMBL/GenBank/DDBJ whole genome shotgun (WGS) entry which is preliminary data.</text>
</comment>
<evidence type="ECO:0008006" key="3">
    <source>
        <dbReference type="Google" id="ProtNLM"/>
    </source>
</evidence>
<gene>
    <name evidence="1" type="ORF">JOF46_001967</name>
</gene>
<proteinExistence type="predicted"/>
<evidence type="ECO:0000313" key="1">
    <source>
        <dbReference type="EMBL" id="MBP2374055.1"/>
    </source>
</evidence>
<reference evidence="1 2" key="1">
    <citation type="submission" date="2021-03" db="EMBL/GenBank/DDBJ databases">
        <title>Sequencing the genomes of 1000 actinobacteria strains.</title>
        <authorList>
            <person name="Klenk H.-P."/>
        </authorList>
    </citation>
    <scope>NUCLEOTIDE SEQUENCE [LARGE SCALE GENOMIC DNA]</scope>
    <source>
        <strain evidence="1 2">DSM 15454</strain>
    </source>
</reference>
<protein>
    <recommendedName>
        <fullName evidence="3">Flagellar protein FliT</fullName>
    </recommendedName>
</protein>
<dbReference type="Proteomes" id="UP000766570">
    <property type="component" value="Unassembled WGS sequence"/>
</dbReference>
<name>A0ABS4WCY2_9MICC</name>
<evidence type="ECO:0000313" key="2">
    <source>
        <dbReference type="Proteomes" id="UP000766570"/>
    </source>
</evidence>
<dbReference type="EMBL" id="JAGIOE010000001">
    <property type="protein sequence ID" value="MBP2374055.1"/>
    <property type="molecule type" value="Genomic_DNA"/>
</dbReference>
<accession>A0ABS4WCY2</accession>
<organism evidence="1 2">
    <name type="scientific">Paeniglutamicibacter psychrophenolicus</name>
    <dbReference type="NCBI Taxonomy" id="257454"/>
    <lineage>
        <taxon>Bacteria</taxon>
        <taxon>Bacillati</taxon>
        <taxon>Actinomycetota</taxon>
        <taxon>Actinomycetes</taxon>
        <taxon>Micrococcales</taxon>
        <taxon>Micrococcaceae</taxon>
        <taxon>Paeniglutamicibacter</taxon>
    </lineage>
</organism>